<protein>
    <recommendedName>
        <fullName evidence="4">Pentacotripeptide-repeat region of PRORP domain-containing protein</fullName>
    </recommendedName>
</protein>
<dbReference type="AlphaFoldDB" id="A0A0G4J621"/>
<sequence>MSVIRCWRRGPAWCQWRSVSSGTARDNAFRTTRMDESRSTSTVDEEAVASSWTPQLPLYAAFLRRPSAGLAVRILRQEFDVNRAMDVFERVMQSGAHVSVPFFQSMMAFCRARAPAKAPAVLRAALSYDVQVTGDPALFCTFLDACSASKPPLLDDALKMYSNHGPRSGNVIVRLATMCLMAKQPGAALPLVQDAVDNCVDISDKMFSLFAACCAGDGSPAAGDTASTLLKLVRLKCIVHDRNLVAYENLIKVFLSANRSDEAAETLHLMDANGLTPSVETRSTVNKAYAQR</sequence>
<evidence type="ECO:0000313" key="2">
    <source>
        <dbReference type="EMBL" id="CEP02706.1"/>
    </source>
</evidence>
<dbReference type="Gene3D" id="1.25.40.10">
    <property type="entry name" value="Tetratricopeptide repeat domain"/>
    <property type="match status" value="1"/>
</dbReference>
<evidence type="ECO:0000256" key="1">
    <source>
        <dbReference type="PROSITE-ProRule" id="PRU00708"/>
    </source>
</evidence>
<name>A0A0G4J621_PLABS</name>
<reference evidence="2 3" key="1">
    <citation type="submission" date="2015-02" db="EMBL/GenBank/DDBJ databases">
        <authorList>
            <person name="Chooi Y.-H."/>
        </authorList>
    </citation>
    <scope>NUCLEOTIDE SEQUENCE [LARGE SCALE GENOMIC DNA]</scope>
    <source>
        <strain evidence="2">E3</strain>
    </source>
</reference>
<dbReference type="NCBIfam" id="TIGR00756">
    <property type="entry name" value="PPR"/>
    <property type="match status" value="1"/>
</dbReference>
<dbReference type="PROSITE" id="PS51375">
    <property type="entry name" value="PPR"/>
    <property type="match status" value="1"/>
</dbReference>
<keyword evidence="3" id="KW-1185">Reference proteome</keyword>
<evidence type="ECO:0000313" key="3">
    <source>
        <dbReference type="Proteomes" id="UP000039324"/>
    </source>
</evidence>
<dbReference type="EMBL" id="CDSF01000133">
    <property type="protein sequence ID" value="CEP02706.1"/>
    <property type="molecule type" value="Genomic_DNA"/>
</dbReference>
<evidence type="ECO:0008006" key="4">
    <source>
        <dbReference type="Google" id="ProtNLM"/>
    </source>
</evidence>
<gene>
    <name evidence="2" type="ORF">PBRA_002673</name>
</gene>
<organism evidence="2 3">
    <name type="scientific">Plasmodiophora brassicae</name>
    <name type="common">Clubroot disease agent</name>
    <dbReference type="NCBI Taxonomy" id="37360"/>
    <lineage>
        <taxon>Eukaryota</taxon>
        <taxon>Sar</taxon>
        <taxon>Rhizaria</taxon>
        <taxon>Endomyxa</taxon>
        <taxon>Phytomyxea</taxon>
        <taxon>Plasmodiophorida</taxon>
        <taxon>Plasmodiophoridae</taxon>
        <taxon>Plasmodiophora</taxon>
    </lineage>
</organism>
<dbReference type="InterPro" id="IPR002885">
    <property type="entry name" value="PPR_rpt"/>
</dbReference>
<dbReference type="Proteomes" id="UP000039324">
    <property type="component" value="Unassembled WGS sequence"/>
</dbReference>
<feature type="repeat" description="PPR" evidence="1">
    <location>
        <begin position="243"/>
        <end position="277"/>
    </location>
</feature>
<accession>A0A0G4J621</accession>
<proteinExistence type="predicted"/>
<dbReference type="InterPro" id="IPR011990">
    <property type="entry name" value="TPR-like_helical_dom_sf"/>
</dbReference>